<keyword evidence="5" id="KW-1185">Reference proteome</keyword>
<protein>
    <submittedName>
        <fullName evidence="4">Glycosyl transferases group 1 family protein</fullName>
    </submittedName>
</protein>
<dbReference type="PANTHER" id="PTHR46401">
    <property type="entry name" value="GLYCOSYLTRANSFERASE WBBK-RELATED"/>
    <property type="match status" value="1"/>
</dbReference>
<keyword evidence="1 4" id="KW-0808">Transferase</keyword>
<dbReference type="InterPro" id="IPR028098">
    <property type="entry name" value="Glyco_trans_4-like_N"/>
</dbReference>
<dbReference type="EMBL" id="AUZM01000013">
    <property type="protein sequence ID" value="ERT08192.1"/>
    <property type="molecule type" value="Genomic_DNA"/>
</dbReference>
<dbReference type="OrthoDB" id="9811902at2"/>
<name>U7QLN9_9CYAN</name>
<reference evidence="4 5" key="1">
    <citation type="journal article" date="2013" name="Front. Microbiol.">
        <title>Comparative genomic analyses of the cyanobacterium, Lyngbya aestuarii BL J, a powerful hydrogen producer.</title>
        <authorList>
            <person name="Kothari A."/>
            <person name="Vaughn M."/>
            <person name="Garcia-Pichel F."/>
        </authorList>
    </citation>
    <scope>NUCLEOTIDE SEQUENCE [LARGE SCALE GENOMIC DNA]</scope>
    <source>
        <strain evidence="4 5">BL J</strain>
    </source>
</reference>
<dbReference type="Pfam" id="PF00534">
    <property type="entry name" value="Glycos_transf_1"/>
    <property type="match status" value="1"/>
</dbReference>
<dbReference type="PATRIC" id="fig|1348334.3.peg.1776"/>
<dbReference type="GO" id="GO:0009103">
    <property type="term" value="P:lipopolysaccharide biosynthetic process"/>
    <property type="evidence" value="ECO:0007669"/>
    <property type="project" value="TreeGrafter"/>
</dbReference>
<organism evidence="4 5">
    <name type="scientific">Lyngbya aestuarii BL J</name>
    <dbReference type="NCBI Taxonomy" id="1348334"/>
    <lineage>
        <taxon>Bacteria</taxon>
        <taxon>Bacillati</taxon>
        <taxon>Cyanobacteriota</taxon>
        <taxon>Cyanophyceae</taxon>
        <taxon>Oscillatoriophycideae</taxon>
        <taxon>Oscillatoriales</taxon>
        <taxon>Microcoleaceae</taxon>
        <taxon>Lyngbya</taxon>
    </lineage>
</organism>
<dbReference type="Gene3D" id="3.40.50.2000">
    <property type="entry name" value="Glycogen Phosphorylase B"/>
    <property type="match status" value="2"/>
</dbReference>
<evidence type="ECO:0000259" key="2">
    <source>
        <dbReference type="Pfam" id="PF00534"/>
    </source>
</evidence>
<gene>
    <name evidence="4" type="ORF">M595_1822</name>
</gene>
<dbReference type="AlphaFoldDB" id="U7QLN9"/>
<dbReference type="CDD" id="cd03794">
    <property type="entry name" value="GT4_WbuB-like"/>
    <property type="match status" value="1"/>
</dbReference>
<accession>U7QLN9</accession>
<evidence type="ECO:0000259" key="3">
    <source>
        <dbReference type="Pfam" id="PF13439"/>
    </source>
</evidence>
<feature type="domain" description="Glycosyltransferase subfamily 4-like N-terminal" evidence="3">
    <location>
        <begin position="51"/>
        <end position="230"/>
    </location>
</feature>
<dbReference type="Proteomes" id="UP000017127">
    <property type="component" value="Unassembled WGS sequence"/>
</dbReference>
<feature type="domain" description="Glycosyl transferase family 1" evidence="2">
    <location>
        <begin position="242"/>
        <end position="411"/>
    </location>
</feature>
<comment type="caution">
    <text evidence="4">The sequence shown here is derived from an EMBL/GenBank/DDBJ whole genome shotgun (WGS) entry which is preliminary data.</text>
</comment>
<evidence type="ECO:0000256" key="1">
    <source>
        <dbReference type="ARBA" id="ARBA00022679"/>
    </source>
</evidence>
<dbReference type="InterPro" id="IPR001296">
    <property type="entry name" value="Glyco_trans_1"/>
</dbReference>
<dbReference type="RefSeq" id="WP_023065618.1">
    <property type="nucleotide sequence ID" value="NZ_AUZM01000013.1"/>
</dbReference>
<dbReference type="SUPFAM" id="SSF53756">
    <property type="entry name" value="UDP-Glycosyltransferase/glycogen phosphorylase"/>
    <property type="match status" value="1"/>
</dbReference>
<dbReference type="PANTHER" id="PTHR46401:SF2">
    <property type="entry name" value="GLYCOSYLTRANSFERASE WBBK-RELATED"/>
    <property type="match status" value="1"/>
</dbReference>
<evidence type="ECO:0000313" key="4">
    <source>
        <dbReference type="EMBL" id="ERT08192.1"/>
    </source>
</evidence>
<evidence type="ECO:0000313" key="5">
    <source>
        <dbReference type="Proteomes" id="UP000017127"/>
    </source>
</evidence>
<proteinExistence type="predicted"/>
<dbReference type="Pfam" id="PF13439">
    <property type="entry name" value="Glyco_transf_4"/>
    <property type="match status" value="1"/>
</dbReference>
<sequence>MSKIHLGKVKTASIQTDKTSETSTTFHSSQVSQLSIITQFYPPDYAATGQLIAELATQLQSLGMRVKVFTGQPGYAFQNSKAPQKEIDKGVHIQRTRTTQVWSKRIRGKALNGLFFCFRAGLHLLRSVNRSEILLLTTAPPYLTILGYLAHLCFGQRYACLLYDLYPDVAVELGLISSKNPLVKFWDWINCKVWKRADSIIVLSSTMKDRIIAKCPQIEHKINVIQNWADSKFIKPLNKTENWFAREFNLLEKFTVLYSGNMGRCHDMDTIIEAAVELQNEPIQFVFIGGGAKQETCMKKVQELRLDNCVFLPYQDKAVLPYSLTACDLSLVSVSEGMEGIVAPSKFYGVLAAGRPVAVVCESHSYLRQLLEEAKCGAAFDNRDGTQLAQFIRLLASDPQLATQMGNAGRQYLEAKLTPEIIAQQYFTTLSKVKAYN</sequence>
<dbReference type="GO" id="GO:0016757">
    <property type="term" value="F:glycosyltransferase activity"/>
    <property type="evidence" value="ECO:0007669"/>
    <property type="project" value="InterPro"/>
</dbReference>